<dbReference type="EMBL" id="UOGK01000214">
    <property type="protein sequence ID" value="VAX39261.1"/>
    <property type="molecule type" value="Genomic_DNA"/>
</dbReference>
<dbReference type="SUPFAM" id="SSF54523">
    <property type="entry name" value="Pili subunits"/>
    <property type="match status" value="1"/>
</dbReference>
<gene>
    <name evidence="2" type="ORF">MNBD_PLANCTO03-1423</name>
</gene>
<sequence length="243" mass="27022">MKTKQQPRGFSLVELVVVCIVVVAVCAVAWPGARLARSQAGLSGSLANLKKIGEVTGNYAADYEDQLWSFTWHPGYAPSEYDDLQNPAGSSTAVGYQAVDIVRRLYDEDFPRFDDRLGTYWLSMLVLADYLDESLPLEWAVSPGDKVRLEWQLDPDNPPDLNEQGGEGWSAMFAGFGSSYELMPAFFAPDERVGNQNTISQYRASHNFTSIPGELEFGGRRVSEVLFPSQKVHMAERASFFFG</sequence>
<proteinExistence type="predicted"/>
<keyword evidence="1" id="KW-1133">Transmembrane helix</keyword>
<dbReference type="InterPro" id="IPR045584">
    <property type="entry name" value="Pilin-like"/>
</dbReference>
<name>A0A3B1DK29_9ZZZZ</name>
<feature type="non-terminal residue" evidence="2">
    <location>
        <position position="243"/>
    </location>
</feature>
<keyword evidence="1" id="KW-0812">Transmembrane</keyword>
<evidence type="ECO:0008006" key="3">
    <source>
        <dbReference type="Google" id="ProtNLM"/>
    </source>
</evidence>
<accession>A0A3B1DK29</accession>
<protein>
    <recommendedName>
        <fullName evidence="3">Type II secretion system protein</fullName>
    </recommendedName>
</protein>
<evidence type="ECO:0000256" key="1">
    <source>
        <dbReference type="SAM" id="Phobius"/>
    </source>
</evidence>
<evidence type="ECO:0000313" key="2">
    <source>
        <dbReference type="EMBL" id="VAX39261.1"/>
    </source>
</evidence>
<feature type="transmembrane region" description="Helical" evidence="1">
    <location>
        <begin position="12"/>
        <end position="33"/>
    </location>
</feature>
<dbReference type="AlphaFoldDB" id="A0A3B1DK29"/>
<keyword evidence="1" id="KW-0472">Membrane</keyword>
<reference evidence="2" key="1">
    <citation type="submission" date="2018-06" db="EMBL/GenBank/DDBJ databases">
        <authorList>
            <person name="Zhirakovskaya E."/>
        </authorList>
    </citation>
    <scope>NUCLEOTIDE SEQUENCE</scope>
</reference>
<organism evidence="2">
    <name type="scientific">hydrothermal vent metagenome</name>
    <dbReference type="NCBI Taxonomy" id="652676"/>
    <lineage>
        <taxon>unclassified sequences</taxon>
        <taxon>metagenomes</taxon>
        <taxon>ecological metagenomes</taxon>
    </lineage>
</organism>